<feature type="transmembrane region" description="Helical" evidence="7">
    <location>
        <begin position="267"/>
        <end position="283"/>
    </location>
</feature>
<evidence type="ECO:0000259" key="9">
    <source>
        <dbReference type="Pfam" id="PF00662"/>
    </source>
</evidence>
<evidence type="ECO:0000259" key="8">
    <source>
        <dbReference type="Pfam" id="PF00361"/>
    </source>
</evidence>
<dbReference type="Proteomes" id="UP000317977">
    <property type="component" value="Unassembled WGS sequence"/>
</dbReference>
<evidence type="ECO:0000256" key="1">
    <source>
        <dbReference type="ARBA" id="ARBA00004127"/>
    </source>
</evidence>
<dbReference type="AlphaFoldDB" id="A0A5C6EPX8"/>
<feature type="transmembrane region" description="Helical" evidence="7">
    <location>
        <begin position="153"/>
        <end position="170"/>
    </location>
</feature>
<accession>A0A5C6EPX8</accession>
<feature type="transmembrane region" description="Helical" evidence="7">
    <location>
        <begin position="295"/>
        <end position="313"/>
    </location>
</feature>
<evidence type="ECO:0000256" key="5">
    <source>
        <dbReference type="RuleBase" id="RU000320"/>
    </source>
</evidence>
<evidence type="ECO:0000313" key="10">
    <source>
        <dbReference type="EMBL" id="TWU51823.1"/>
    </source>
</evidence>
<feature type="domain" description="NADH-Ubiquinone oxidoreductase (complex I) chain 5 N-terminal" evidence="9">
    <location>
        <begin position="82"/>
        <end position="130"/>
    </location>
</feature>
<feature type="region of interest" description="Disordered" evidence="6">
    <location>
        <begin position="445"/>
        <end position="464"/>
    </location>
</feature>
<dbReference type="PANTHER" id="PTHR42829:SF2">
    <property type="entry name" value="NADH-UBIQUINONE OXIDOREDUCTASE CHAIN 5"/>
    <property type="match status" value="1"/>
</dbReference>
<comment type="subcellular location">
    <subcellularLocation>
        <location evidence="1">Endomembrane system</location>
        <topology evidence="1">Multi-pass membrane protein</topology>
    </subcellularLocation>
    <subcellularLocation>
        <location evidence="5">Membrane</location>
        <topology evidence="5">Multi-pass membrane protein</topology>
    </subcellularLocation>
</comment>
<dbReference type="EC" id="1.6.5.11" evidence="10"/>
<keyword evidence="11" id="KW-1185">Reference proteome</keyword>
<dbReference type="InterPro" id="IPR001750">
    <property type="entry name" value="ND/Mrp_TM"/>
</dbReference>
<dbReference type="InterPro" id="IPR003945">
    <property type="entry name" value="NU5C-like"/>
</dbReference>
<comment type="caution">
    <text evidence="10">The sequence shown here is derived from an EMBL/GenBank/DDBJ whole genome shotgun (WGS) entry which is preliminary data.</text>
</comment>
<dbReference type="PRINTS" id="PR01434">
    <property type="entry name" value="NADHDHGNASE5"/>
</dbReference>
<feature type="transmembrane region" description="Helical" evidence="7">
    <location>
        <begin position="325"/>
        <end position="352"/>
    </location>
</feature>
<keyword evidence="2 5" id="KW-0812">Transmembrane</keyword>
<feature type="domain" description="NADH:quinone oxidoreductase/Mrp antiporter transmembrane" evidence="8">
    <location>
        <begin position="151"/>
        <end position="368"/>
    </location>
</feature>
<gene>
    <name evidence="10" type="ORF">Poly59_34180</name>
</gene>
<evidence type="ECO:0000256" key="2">
    <source>
        <dbReference type="ARBA" id="ARBA00022692"/>
    </source>
</evidence>
<feature type="transmembrane region" description="Helical" evidence="7">
    <location>
        <begin position="231"/>
        <end position="255"/>
    </location>
</feature>
<evidence type="ECO:0000256" key="3">
    <source>
        <dbReference type="ARBA" id="ARBA00022989"/>
    </source>
</evidence>
<dbReference type="GO" id="GO:0012505">
    <property type="term" value="C:endomembrane system"/>
    <property type="evidence" value="ECO:0007669"/>
    <property type="project" value="UniProtKB-SubCell"/>
</dbReference>
<evidence type="ECO:0000256" key="4">
    <source>
        <dbReference type="ARBA" id="ARBA00023136"/>
    </source>
</evidence>
<dbReference type="Pfam" id="PF00662">
    <property type="entry name" value="Proton_antipo_N"/>
    <property type="match status" value="1"/>
</dbReference>
<dbReference type="InterPro" id="IPR001516">
    <property type="entry name" value="Proton_antipo_N"/>
</dbReference>
<dbReference type="EMBL" id="SJPX01000003">
    <property type="protein sequence ID" value="TWU51823.1"/>
    <property type="molecule type" value="Genomic_DNA"/>
</dbReference>
<dbReference type="GO" id="GO:0042773">
    <property type="term" value="P:ATP synthesis coupled electron transport"/>
    <property type="evidence" value="ECO:0007669"/>
    <property type="project" value="InterPro"/>
</dbReference>
<feature type="transmembrane region" description="Helical" evidence="7">
    <location>
        <begin position="129"/>
        <end position="147"/>
    </location>
</feature>
<dbReference type="GO" id="GO:0015990">
    <property type="term" value="P:electron transport coupled proton transport"/>
    <property type="evidence" value="ECO:0007669"/>
    <property type="project" value="TreeGrafter"/>
</dbReference>
<dbReference type="GO" id="GO:0016020">
    <property type="term" value="C:membrane"/>
    <property type="evidence" value="ECO:0007669"/>
    <property type="project" value="UniProtKB-SubCell"/>
</dbReference>
<name>A0A5C6EPX8_9BACT</name>
<keyword evidence="4 7" id="KW-0472">Membrane</keyword>
<sequence>MNTTEIVFQLLGTAVVASPAILLAILGLSALSGRPLNESSISRLTQASVLFSLIPAIGILAMMLVLGTRYVPIEWGDWVTIPQHDFHFHLKFVFDRLSVPFVILSCVLCGVVGSFTRRYLHREAGYARFFLYYAMFFTGMVTSSLAGTIETLFVGWEMVGLSSALLVAYFDERETPVRSGQRVWSIYRLSDAAFLIAALSIHHMTGQGDFGGLMSSGIWPDGTAAVTPQQALFVGTLLLVAAAGKSALFPFSGWLPRAMEGPTPSSAIFYGALSVHLGAYLLLRVSPLFDVSMTLRVMVITLGVLSAASGALMSRVQHDVKVSLAYASLTQVGIIVVEIGLGFQYLALIHIVGHACMRTMQLLRAPTLLRDYQTMENALGSRLPTSRSRIDQWIPVWLERWCYRFGFGRGFMDTALDQWIVAPFVSIFQRFDSWERATTDWISHEESRESDKAELHPESTGRKT</sequence>
<protein>
    <submittedName>
        <fullName evidence="10">NADH-quinone oxidoreductase subunit 12</fullName>
        <ecNumber evidence="10">1.6.5.11</ecNumber>
    </submittedName>
</protein>
<keyword evidence="3 7" id="KW-1133">Transmembrane helix</keyword>
<dbReference type="RefSeq" id="WP_146535096.1">
    <property type="nucleotide sequence ID" value="NZ_SJPX01000003.1"/>
</dbReference>
<reference evidence="10 11" key="1">
    <citation type="submission" date="2019-02" db="EMBL/GenBank/DDBJ databases">
        <title>Deep-cultivation of Planctomycetes and their phenomic and genomic characterization uncovers novel biology.</title>
        <authorList>
            <person name="Wiegand S."/>
            <person name="Jogler M."/>
            <person name="Boedeker C."/>
            <person name="Pinto D."/>
            <person name="Vollmers J."/>
            <person name="Rivas-Marin E."/>
            <person name="Kohn T."/>
            <person name="Peeters S.H."/>
            <person name="Heuer A."/>
            <person name="Rast P."/>
            <person name="Oberbeckmann S."/>
            <person name="Bunk B."/>
            <person name="Jeske O."/>
            <person name="Meyerdierks A."/>
            <person name="Storesund J.E."/>
            <person name="Kallscheuer N."/>
            <person name="Luecker S."/>
            <person name="Lage O.M."/>
            <person name="Pohl T."/>
            <person name="Merkel B.J."/>
            <person name="Hornburger P."/>
            <person name="Mueller R.-W."/>
            <person name="Bruemmer F."/>
            <person name="Labrenz M."/>
            <person name="Spormann A.M."/>
            <person name="Op Den Camp H."/>
            <person name="Overmann J."/>
            <person name="Amann R."/>
            <person name="Jetten M.S.M."/>
            <person name="Mascher T."/>
            <person name="Medema M.H."/>
            <person name="Devos D.P."/>
            <person name="Kaster A.-K."/>
            <person name="Ovreas L."/>
            <person name="Rohde M."/>
            <person name="Galperin M.Y."/>
            <person name="Jogler C."/>
        </authorList>
    </citation>
    <scope>NUCLEOTIDE SEQUENCE [LARGE SCALE GENOMIC DNA]</scope>
    <source>
        <strain evidence="10 11">Poly59</strain>
    </source>
</reference>
<evidence type="ECO:0000256" key="6">
    <source>
        <dbReference type="SAM" id="MobiDB-lite"/>
    </source>
</evidence>
<keyword evidence="10" id="KW-0560">Oxidoreductase</keyword>
<evidence type="ECO:0000313" key="11">
    <source>
        <dbReference type="Proteomes" id="UP000317977"/>
    </source>
</evidence>
<feature type="transmembrane region" description="Helical" evidence="7">
    <location>
        <begin position="49"/>
        <end position="71"/>
    </location>
</feature>
<feature type="transmembrane region" description="Helical" evidence="7">
    <location>
        <begin position="6"/>
        <end position="28"/>
    </location>
</feature>
<proteinExistence type="predicted"/>
<dbReference type="GO" id="GO:0008137">
    <property type="term" value="F:NADH dehydrogenase (ubiquinone) activity"/>
    <property type="evidence" value="ECO:0007669"/>
    <property type="project" value="InterPro"/>
</dbReference>
<evidence type="ECO:0000256" key="7">
    <source>
        <dbReference type="SAM" id="Phobius"/>
    </source>
</evidence>
<dbReference type="Pfam" id="PF00361">
    <property type="entry name" value="Proton_antipo_M"/>
    <property type="match status" value="1"/>
</dbReference>
<dbReference type="PANTHER" id="PTHR42829">
    <property type="entry name" value="NADH-UBIQUINONE OXIDOREDUCTASE CHAIN 5"/>
    <property type="match status" value="1"/>
</dbReference>
<organism evidence="10 11">
    <name type="scientific">Rubripirellula reticaptiva</name>
    <dbReference type="NCBI Taxonomy" id="2528013"/>
    <lineage>
        <taxon>Bacteria</taxon>
        <taxon>Pseudomonadati</taxon>
        <taxon>Planctomycetota</taxon>
        <taxon>Planctomycetia</taxon>
        <taxon>Pirellulales</taxon>
        <taxon>Pirellulaceae</taxon>
        <taxon>Rubripirellula</taxon>
    </lineage>
</organism>
<feature type="transmembrane region" description="Helical" evidence="7">
    <location>
        <begin position="97"/>
        <end position="117"/>
    </location>
</feature>
<dbReference type="GO" id="GO:0003954">
    <property type="term" value="F:NADH dehydrogenase activity"/>
    <property type="evidence" value="ECO:0007669"/>
    <property type="project" value="TreeGrafter"/>
</dbReference>
<dbReference type="OrthoDB" id="9807568at2"/>